<dbReference type="Gene3D" id="3.90.930.1">
    <property type="match status" value="1"/>
</dbReference>
<comment type="caution">
    <text evidence="2">The sequence shown here is derived from an EMBL/GenBank/DDBJ whole genome shotgun (WGS) entry which is preliminary data.</text>
</comment>
<reference evidence="2" key="1">
    <citation type="submission" date="2023-07" db="EMBL/GenBank/DDBJ databases">
        <title>Two novel species in the genus Flavivirga.</title>
        <authorList>
            <person name="Kwon K."/>
        </authorList>
    </citation>
    <scope>NUCLEOTIDE SEQUENCE</scope>
    <source>
        <strain evidence="2">KACC 14157</strain>
    </source>
</reference>
<evidence type="ECO:0000256" key="1">
    <source>
        <dbReference type="SAM" id="MobiDB-lite"/>
    </source>
</evidence>
<evidence type="ECO:0008006" key="4">
    <source>
        <dbReference type="Google" id="ProtNLM"/>
    </source>
</evidence>
<accession>A0ABT8X4I5</accession>
<sequence>MKRVIGIIICSVLCFAFSTDVQRKVIRDNGFDIECYVAQEKPSNFNKGKIYYWFKSGQIHQSMSTSGGLVLHKKYSKYYKSNQLAEQGTFSFGLKIGDWKTWHENGILMTNVAWSNGYKNGHFKAYDSQGNLIEKGNYKQNLKDGYWIDFVKKDTTYHKNSFKFKERPKNLVERLLRKRDSLEKVQIKTDKRIKRKNDSINRVKLKLERINKKRNDSIKRVQTKLKKLEQKKQDSINKSLGKPTQKKNFLNTLFKTKKKKDQ</sequence>
<dbReference type="Proteomes" id="UP001176891">
    <property type="component" value="Unassembled WGS sequence"/>
</dbReference>
<feature type="compositionally biased region" description="Basic and acidic residues" evidence="1">
    <location>
        <begin position="226"/>
        <end position="235"/>
    </location>
</feature>
<dbReference type="SUPFAM" id="SSF82185">
    <property type="entry name" value="Histone H3 K4-specific methyltransferase SET7/9 N-terminal domain"/>
    <property type="match status" value="1"/>
</dbReference>
<evidence type="ECO:0000313" key="2">
    <source>
        <dbReference type="EMBL" id="MDO5988886.1"/>
    </source>
</evidence>
<organism evidence="2 3">
    <name type="scientific">Flavivirga amylovorans</name>
    <dbReference type="NCBI Taxonomy" id="870486"/>
    <lineage>
        <taxon>Bacteria</taxon>
        <taxon>Pseudomonadati</taxon>
        <taxon>Bacteroidota</taxon>
        <taxon>Flavobacteriia</taxon>
        <taxon>Flavobacteriales</taxon>
        <taxon>Flavobacteriaceae</taxon>
        <taxon>Flavivirga</taxon>
    </lineage>
</organism>
<gene>
    <name evidence="2" type="ORF">Q4Q39_15855</name>
</gene>
<dbReference type="RefSeq" id="WP_303283538.1">
    <property type="nucleotide sequence ID" value="NZ_BAABCZ010000004.1"/>
</dbReference>
<keyword evidence="3" id="KW-1185">Reference proteome</keyword>
<proteinExistence type="predicted"/>
<evidence type="ECO:0000313" key="3">
    <source>
        <dbReference type="Proteomes" id="UP001176891"/>
    </source>
</evidence>
<dbReference type="EMBL" id="JAUOEM010000005">
    <property type="protein sequence ID" value="MDO5988886.1"/>
    <property type="molecule type" value="Genomic_DNA"/>
</dbReference>
<protein>
    <recommendedName>
        <fullName evidence="4">Toxin-antitoxin system YwqK family antitoxin</fullName>
    </recommendedName>
</protein>
<name>A0ABT8X4I5_9FLAO</name>
<feature type="region of interest" description="Disordered" evidence="1">
    <location>
        <begin position="224"/>
        <end position="262"/>
    </location>
</feature>